<feature type="signal peptide" evidence="15">
    <location>
        <begin position="1"/>
        <end position="27"/>
    </location>
</feature>
<evidence type="ECO:0000256" key="15">
    <source>
        <dbReference type="SAM" id="SignalP"/>
    </source>
</evidence>
<keyword evidence="4 12" id="KW-1134">Transmembrane beta strand</keyword>
<accession>A0ABQ4UUV0</accession>
<evidence type="ECO:0000256" key="10">
    <source>
        <dbReference type="ARBA" id="ARBA00023170"/>
    </source>
</evidence>
<proteinExistence type="inferred from homology"/>
<dbReference type="NCBIfam" id="TIGR01783">
    <property type="entry name" value="TonB-siderophor"/>
    <property type="match status" value="1"/>
</dbReference>
<dbReference type="RefSeq" id="WP_171015445.1">
    <property type="nucleotide sequence ID" value="NZ_BPRE01000007.1"/>
</dbReference>
<evidence type="ECO:0000313" key="17">
    <source>
        <dbReference type="EMBL" id="GJE75966.1"/>
    </source>
</evidence>
<dbReference type="InterPro" id="IPR010105">
    <property type="entry name" value="TonB_sidphr_rcpt"/>
</dbReference>
<keyword evidence="11 12" id="KW-0998">Cell outer membrane</keyword>
<protein>
    <submittedName>
        <fullName evidence="17">Ferric-anguibactin receptor FatA</fullName>
    </submittedName>
</protein>
<dbReference type="Pfam" id="PF07715">
    <property type="entry name" value="Plug"/>
    <property type="match status" value="1"/>
</dbReference>
<dbReference type="SMART" id="SM00965">
    <property type="entry name" value="STN"/>
    <property type="match status" value="1"/>
</dbReference>
<dbReference type="InterPro" id="IPR011662">
    <property type="entry name" value="Secretin/TonB_short_N"/>
</dbReference>
<dbReference type="PANTHER" id="PTHR32552">
    <property type="entry name" value="FERRICHROME IRON RECEPTOR-RELATED"/>
    <property type="match status" value="1"/>
</dbReference>
<reference evidence="17" key="1">
    <citation type="journal article" date="2021" name="Front. Microbiol.">
        <title>Comprehensive Comparative Genomics and Phenotyping of Methylobacterium Species.</title>
        <authorList>
            <person name="Alessa O."/>
            <person name="Ogura Y."/>
            <person name="Fujitani Y."/>
            <person name="Takami H."/>
            <person name="Hayashi T."/>
            <person name="Sahin N."/>
            <person name="Tani A."/>
        </authorList>
    </citation>
    <scope>NUCLEOTIDE SEQUENCE</scope>
    <source>
        <strain evidence="17">DSM 14458</strain>
    </source>
</reference>
<dbReference type="CDD" id="cd01347">
    <property type="entry name" value="ligand_gated_channel"/>
    <property type="match status" value="1"/>
</dbReference>
<keyword evidence="6 12" id="KW-0812">Transmembrane</keyword>
<evidence type="ECO:0000256" key="5">
    <source>
        <dbReference type="ARBA" id="ARBA00022496"/>
    </source>
</evidence>
<dbReference type="InterPro" id="IPR039426">
    <property type="entry name" value="TonB-dep_rcpt-like"/>
</dbReference>
<dbReference type="Pfam" id="PF07660">
    <property type="entry name" value="STN"/>
    <property type="match status" value="1"/>
</dbReference>
<evidence type="ECO:0000256" key="12">
    <source>
        <dbReference type="PROSITE-ProRule" id="PRU01360"/>
    </source>
</evidence>
<feature type="chain" id="PRO_5047046095" evidence="15">
    <location>
        <begin position="28"/>
        <end position="848"/>
    </location>
</feature>
<keyword evidence="9 12" id="KW-0472">Membrane</keyword>
<evidence type="ECO:0000256" key="6">
    <source>
        <dbReference type="ARBA" id="ARBA00022692"/>
    </source>
</evidence>
<dbReference type="InterPro" id="IPR037066">
    <property type="entry name" value="Plug_dom_sf"/>
</dbReference>
<evidence type="ECO:0000256" key="3">
    <source>
        <dbReference type="ARBA" id="ARBA00022448"/>
    </source>
</evidence>
<dbReference type="PANTHER" id="PTHR32552:SF82">
    <property type="entry name" value="FCUA PROTEIN"/>
    <property type="match status" value="1"/>
</dbReference>
<feature type="compositionally biased region" description="Polar residues" evidence="14">
    <location>
        <begin position="149"/>
        <end position="162"/>
    </location>
</feature>
<evidence type="ECO:0000256" key="9">
    <source>
        <dbReference type="ARBA" id="ARBA00023136"/>
    </source>
</evidence>
<evidence type="ECO:0000313" key="18">
    <source>
        <dbReference type="Proteomes" id="UP001055093"/>
    </source>
</evidence>
<dbReference type="Gene3D" id="2.40.170.20">
    <property type="entry name" value="TonB-dependent receptor, beta-barrel domain"/>
    <property type="match status" value="1"/>
</dbReference>
<dbReference type="InterPro" id="IPR036942">
    <property type="entry name" value="Beta-barrel_TonB_sf"/>
</dbReference>
<keyword evidence="10 17" id="KW-0675">Receptor</keyword>
<comment type="similarity">
    <text evidence="2 12 13">Belongs to the TonB-dependent receptor family.</text>
</comment>
<keyword evidence="7" id="KW-0408">Iron</keyword>
<keyword evidence="5" id="KW-0410">Iron transport</keyword>
<dbReference type="Pfam" id="PF00593">
    <property type="entry name" value="TonB_dep_Rec_b-barrel"/>
    <property type="match status" value="1"/>
</dbReference>
<organism evidence="17 18">
    <name type="scientific">Methylorubrum suomiense</name>
    <dbReference type="NCBI Taxonomy" id="144191"/>
    <lineage>
        <taxon>Bacteria</taxon>
        <taxon>Pseudomonadati</taxon>
        <taxon>Pseudomonadota</taxon>
        <taxon>Alphaproteobacteria</taxon>
        <taxon>Hyphomicrobiales</taxon>
        <taxon>Methylobacteriaceae</taxon>
        <taxon>Methylorubrum</taxon>
    </lineage>
</organism>
<dbReference type="Proteomes" id="UP001055093">
    <property type="component" value="Unassembled WGS sequence"/>
</dbReference>
<evidence type="ECO:0000256" key="4">
    <source>
        <dbReference type="ARBA" id="ARBA00022452"/>
    </source>
</evidence>
<dbReference type="SUPFAM" id="SSF56935">
    <property type="entry name" value="Porins"/>
    <property type="match status" value="1"/>
</dbReference>
<evidence type="ECO:0000259" key="16">
    <source>
        <dbReference type="SMART" id="SM00965"/>
    </source>
</evidence>
<evidence type="ECO:0000256" key="14">
    <source>
        <dbReference type="SAM" id="MobiDB-lite"/>
    </source>
</evidence>
<evidence type="ECO:0000256" key="11">
    <source>
        <dbReference type="ARBA" id="ARBA00023237"/>
    </source>
</evidence>
<keyword evidence="5" id="KW-0406">Ion transport</keyword>
<evidence type="ECO:0000256" key="2">
    <source>
        <dbReference type="ARBA" id="ARBA00009810"/>
    </source>
</evidence>
<keyword evidence="15" id="KW-0732">Signal</keyword>
<reference evidence="17" key="2">
    <citation type="submission" date="2021-08" db="EMBL/GenBank/DDBJ databases">
        <authorList>
            <person name="Tani A."/>
            <person name="Ola A."/>
            <person name="Ogura Y."/>
            <person name="Katsura K."/>
            <person name="Hayashi T."/>
        </authorList>
    </citation>
    <scope>NUCLEOTIDE SEQUENCE</scope>
    <source>
        <strain evidence="17">DSM 14458</strain>
    </source>
</reference>
<feature type="region of interest" description="Disordered" evidence="14">
    <location>
        <begin position="147"/>
        <end position="171"/>
    </location>
</feature>
<sequence>MAAQISIVSRSRVAAIALAGVSFGAMAQAVAAQPSPPAERLVGERSSVHLTIPKGPLENGLVAFTEQAGVKLVYPTELTATLETEGLDGEFSPIDALAKLLKGTGLTYRPAGATTITLVNPRYAQLGPDPVGSVRLDELRVEGDARGRNTVTTGQPPRSGTIGQPPAPYAGGQVATGTRLGMLGNRSVLTTPFSVTGYTEKLIRDQEAQSIGDVTLNNPSVRSDAPAFSERDSYFIRGYSVTNLDTAFDGLFYLVSPRRHFVEGIERVEVLLGPTALLSGGIGRIGGTINLVPKRALDEPLARLTTTYISDAQIWTHADLGRRFGTFKEWGVRFNGAYRNGATALDKNEIEVGVAALGLDYRGERVRASLDLVHSRQNITAPTSLFNSAVADIRIPRNPANRRNTASSFEFNDSRYNMAVGRVEYDLTPDTTLYAAGGISRYSEDSLSSYYLITNSNGRATNTFAIAPIQLHGLTGEVGLRSNFQTGFIGHQLSVSATEANNKNYSRGYFPPKLPSFTTNIYEPNYLPFGSVATFGLPRSGQQPLFNDLTVRSVAVADTLSFGGDDRFLLTLGGRYQEVGLKSYVTRPVATQGSLSTNYLESRFSPAITLVLRPFDNLSFYGNYIEALTEGPIAPSTGVSNPGQVFPPVVSQQKEIGAKYDFGTYAVTAALFEIEQPNAFNDAGTFTVSGLQRNRGLELNLFGEPLPGVRLLGGVTFIDARLVNTEDKDKNGVPDFNGNIAPGVPSTTFNLYGELDLPPWLAPGLTLTGRAIYTSGVYFDQANRQTVPDWTRFDAGLRYTFEGVNGKPVVLRATVRNVLDEKYWASAARGFLAVGAPRTFILSASVDF</sequence>
<dbReference type="PROSITE" id="PS52016">
    <property type="entry name" value="TONB_DEPENDENT_REC_3"/>
    <property type="match status" value="1"/>
</dbReference>
<name>A0ABQ4UUV0_9HYPH</name>
<evidence type="ECO:0000256" key="1">
    <source>
        <dbReference type="ARBA" id="ARBA00004571"/>
    </source>
</evidence>
<dbReference type="EMBL" id="BPRE01000007">
    <property type="protein sequence ID" value="GJE75966.1"/>
    <property type="molecule type" value="Genomic_DNA"/>
</dbReference>
<keyword evidence="3 12" id="KW-0813">Transport</keyword>
<gene>
    <name evidence="17" type="primary">fatA</name>
    <name evidence="17" type="ORF">BGCPKDLD_2555</name>
</gene>
<keyword evidence="8 13" id="KW-0798">TonB box</keyword>
<evidence type="ECO:0000256" key="7">
    <source>
        <dbReference type="ARBA" id="ARBA00023004"/>
    </source>
</evidence>
<comment type="subcellular location">
    <subcellularLocation>
        <location evidence="1 12">Cell outer membrane</location>
        <topology evidence="1 12">Multi-pass membrane protein</topology>
    </subcellularLocation>
</comment>
<keyword evidence="18" id="KW-1185">Reference proteome</keyword>
<comment type="caution">
    <text evidence="17">The sequence shown here is derived from an EMBL/GenBank/DDBJ whole genome shotgun (WGS) entry which is preliminary data.</text>
</comment>
<evidence type="ECO:0000256" key="13">
    <source>
        <dbReference type="RuleBase" id="RU003357"/>
    </source>
</evidence>
<dbReference type="InterPro" id="IPR000531">
    <property type="entry name" value="Beta-barrel_TonB"/>
</dbReference>
<dbReference type="InterPro" id="IPR012910">
    <property type="entry name" value="Plug_dom"/>
</dbReference>
<dbReference type="Gene3D" id="2.170.130.10">
    <property type="entry name" value="TonB-dependent receptor, plug domain"/>
    <property type="match status" value="1"/>
</dbReference>
<dbReference type="Gene3D" id="3.55.50.30">
    <property type="match status" value="1"/>
</dbReference>
<evidence type="ECO:0000256" key="8">
    <source>
        <dbReference type="ARBA" id="ARBA00023077"/>
    </source>
</evidence>
<feature type="domain" description="Secretin/TonB short N-terminal" evidence="16">
    <location>
        <begin position="70"/>
        <end position="121"/>
    </location>
</feature>